<dbReference type="InterPro" id="IPR027417">
    <property type="entry name" value="P-loop_NTPase"/>
</dbReference>
<evidence type="ECO:0000259" key="2">
    <source>
        <dbReference type="Pfam" id="PF00437"/>
    </source>
</evidence>
<dbReference type="InterPro" id="IPR050921">
    <property type="entry name" value="T4SS_GSP_E_ATPase"/>
</dbReference>
<reference evidence="3 4" key="1">
    <citation type="journal article" date="2019" name="Int. J. Syst. Evol. Microbiol.">
        <title>The Global Catalogue of Microorganisms (GCM) 10K type strain sequencing project: providing services to taxonomists for standard genome sequencing and annotation.</title>
        <authorList>
            <consortium name="The Broad Institute Genomics Platform"/>
            <consortium name="The Broad Institute Genome Sequencing Center for Infectious Disease"/>
            <person name="Wu L."/>
            <person name="Ma J."/>
        </authorList>
    </citation>
    <scope>NUCLEOTIDE SEQUENCE [LARGE SCALE GENOMIC DNA]</scope>
    <source>
        <strain evidence="3 4">JCM 9933</strain>
    </source>
</reference>
<sequence>MTRRAGEATLLRLLSPFAAALASPGTREVVVNRPGRFAVEGSDGWTWHDAPELTYARLDAIATLSAARTSKRVGPDRPTCSSVLPGGERIATARPPATAPGTVSLNIRRRAKDFTPTLGWLEAQGYFRPVPGRGADWWQRAVAANKTVLVVGSIGSSKTTFAEALLRAIPLHRRLVTIEDTPEWLDLPHENWLPLYFDGERRTAIDCVQEAMRQRPDDIPFQELRGPEAWAFLRARVIGHRTIGTVHAADCAAAFDAVALMVRQSEEGRTLPESTVDGLLRQHIDVVAHVSRDPFRITEVMELR</sequence>
<evidence type="ECO:0000256" key="1">
    <source>
        <dbReference type="ARBA" id="ARBA00006611"/>
    </source>
</evidence>
<evidence type="ECO:0000313" key="4">
    <source>
        <dbReference type="Proteomes" id="UP001501588"/>
    </source>
</evidence>
<evidence type="ECO:0000313" key="3">
    <source>
        <dbReference type="EMBL" id="GAA0574537.1"/>
    </source>
</evidence>
<keyword evidence="4" id="KW-1185">Reference proteome</keyword>
<dbReference type="RefSeq" id="WP_343894225.1">
    <property type="nucleotide sequence ID" value="NZ_BAAAFZ010000009.1"/>
</dbReference>
<gene>
    <name evidence="3" type="primary">virB11</name>
    <name evidence="3" type="ORF">GCM10009416_11550</name>
</gene>
<proteinExistence type="inferred from homology"/>
<comment type="similarity">
    <text evidence="1">Belongs to the GSP E family.</text>
</comment>
<accession>A0ABN1EV99</accession>
<dbReference type="Proteomes" id="UP001501588">
    <property type="component" value="Unassembled WGS sequence"/>
</dbReference>
<dbReference type="Pfam" id="PF00437">
    <property type="entry name" value="T2SSE"/>
    <property type="match status" value="1"/>
</dbReference>
<dbReference type="Gene3D" id="3.40.50.300">
    <property type="entry name" value="P-loop containing nucleotide triphosphate hydrolases"/>
    <property type="match status" value="1"/>
</dbReference>
<dbReference type="SUPFAM" id="SSF52540">
    <property type="entry name" value="P-loop containing nucleoside triphosphate hydrolases"/>
    <property type="match status" value="1"/>
</dbReference>
<dbReference type="PANTHER" id="PTHR30486">
    <property type="entry name" value="TWITCHING MOTILITY PROTEIN PILT"/>
    <property type="match status" value="1"/>
</dbReference>
<protein>
    <submittedName>
        <fullName evidence="3">P-type DNA transfer ATPase VirB11</fullName>
    </submittedName>
</protein>
<dbReference type="InterPro" id="IPR001482">
    <property type="entry name" value="T2SS/T4SS_dom"/>
</dbReference>
<comment type="caution">
    <text evidence="3">The sequence shown here is derived from an EMBL/GenBank/DDBJ whole genome shotgun (WGS) entry which is preliminary data.</text>
</comment>
<dbReference type="EMBL" id="BAAAFZ010000009">
    <property type="protein sequence ID" value="GAA0574537.1"/>
    <property type="molecule type" value="Genomic_DNA"/>
</dbReference>
<organism evidence="3 4">
    <name type="scientific">Craurococcus roseus</name>
    <dbReference type="NCBI Taxonomy" id="77585"/>
    <lineage>
        <taxon>Bacteria</taxon>
        <taxon>Pseudomonadati</taxon>
        <taxon>Pseudomonadota</taxon>
        <taxon>Alphaproteobacteria</taxon>
        <taxon>Acetobacterales</taxon>
        <taxon>Acetobacteraceae</taxon>
        <taxon>Craurococcus</taxon>
    </lineage>
</organism>
<name>A0ABN1EV99_9PROT</name>
<dbReference type="Gene3D" id="3.30.450.90">
    <property type="match status" value="1"/>
</dbReference>
<dbReference type="PANTHER" id="PTHR30486:SF6">
    <property type="entry name" value="TYPE IV PILUS RETRACTATION ATPASE PILT"/>
    <property type="match status" value="1"/>
</dbReference>
<feature type="domain" description="Bacterial type II secretion system protein E" evidence="2">
    <location>
        <begin position="143"/>
        <end position="283"/>
    </location>
</feature>